<evidence type="ECO:0000313" key="1">
    <source>
        <dbReference type="EMBL" id="MDA4846472.1"/>
    </source>
</evidence>
<protein>
    <recommendedName>
        <fullName evidence="3">DUF1127 domain-containing protein</fullName>
    </recommendedName>
</protein>
<dbReference type="Proteomes" id="UP001148313">
    <property type="component" value="Unassembled WGS sequence"/>
</dbReference>
<evidence type="ECO:0000313" key="2">
    <source>
        <dbReference type="Proteomes" id="UP001148313"/>
    </source>
</evidence>
<accession>A0ABT4VQV4</accession>
<name>A0ABT4VQV4_9HYPH</name>
<comment type="caution">
    <text evidence="1">The sequence shown here is derived from an EMBL/GenBank/DDBJ whole genome shotgun (WGS) entry which is preliminary data.</text>
</comment>
<dbReference type="RefSeq" id="WP_271090224.1">
    <property type="nucleotide sequence ID" value="NZ_JAPJZH010000008.1"/>
</dbReference>
<evidence type="ECO:0008006" key="3">
    <source>
        <dbReference type="Google" id="ProtNLM"/>
    </source>
</evidence>
<gene>
    <name evidence="1" type="ORF">OOZ53_13990</name>
</gene>
<organism evidence="1 2">
    <name type="scientific">Hoeflea poritis</name>
    <dbReference type="NCBI Taxonomy" id="2993659"/>
    <lineage>
        <taxon>Bacteria</taxon>
        <taxon>Pseudomonadati</taxon>
        <taxon>Pseudomonadota</taxon>
        <taxon>Alphaproteobacteria</taxon>
        <taxon>Hyphomicrobiales</taxon>
        <taxon>Rhizobiaceae</taxon>
        <taxon>Hoeflea</taxon>
    </lineage>
</organism>
<keyword evidence="2" id="KW-1185">Reference proteome</keyword>
<proteinExistence type="predicted"/>
<dbReference type="EMBL" id="JAPJZH010000008">
    <property type="protein sequence ID" value="MDA4846472.1"/>
    <property type="molecule type" value="Genomic_DNA"/>
</dbReference>
<sequence length="57" mass="6540">MTRSVFRKAYDRVIAAREEKARGLIRGYLSTQDDATLQSLGISRKDLEGKTRSTFEF</sequence>
<reference evidence="1" key="1">
    <citation type="submission" date="2022-11" db="EMBL/GenBank/DDBJ databases">
        <title>Hoeflea poritis sp. nov., isolated from scleractinian coral Porites lutea.</title>
        <authorList>
            <person name="Zhang G."/>
            <person name="Wei Q."/>
            <person name="Cai L."/>
        </authorList>
    </citation>
    <scope>NUCLEOTIDE SEQUENCE</scope>
    <source>
        <strain evidence="1">E7-10</strain>
    </source>
</reference>